<dbReference type="Pfam" id="PF16033">
    <property type="entry name" value="DUF4789"/>
    <property type="match status" value="1"/>
</dbReference>
<dbReference type="PANTHER" id="PTHR21177:SF4">
    <property type="entry name" value="IP06524P"/>
    <property type="match status" value="1"/>
</dbReference>
<dbReference type="InterPro" id="IPR031993">
    <property type="entry name" value="DUF4789"/>
</dbReference>
<keyword evidence="4" id="KW-1185">Reference proteome</keyword>
<feature type="signal peptide" evidence="1">
    <location>
        <begin position="1"/>
        <end position="23"/>
    </location>
</feature>
<sequence length="219" mass="24432">MSCFLVGFTVFAISILLQPYGGGQIWAQELFAFPADEVVNPYLENARNRTPVYIPGKCSTNEILYPGDHESDWVCDCRPGYVYAPLQDSCFPLFQQGFCQPGEYVGLARPSTIVKCIQNICNGKNEVPYMGGCVKLHQNNGKCKIEKNISWVIAVNITTLELDCVKGTTDMLEVRVNNRAMEDEDEELSVNTERITAVYFKGAKLCSTGTKAMYYGSCR</sequence>
<dbReference type="AlphaFoldDB" id="A0A182M0N7"/>
<evidence type="ECO:0000313" key="3">
    <source>
        <dbReference type="EnsemblMetazoa" id="ACUA006584-PA"/>
    </source>
</evidence>
<dbReference type="Proteomes" id="UP000075883">
    <property type="component" value="Unassembled WGS sequence"/>
</dbReference>
<organism evidence="3 4">
    <name type="scientific">Anopheles culicifacies</name>
    <dbReference type="NCBI Taxonomy" id="139723"/>
    <lineage>
        <taxon>Eukaryota</taxon>
        <taxon>Metazoa</taxon>
        <taxon>Ecdysozoa</taxon>
        <taxon>Arthropoda</taxon>
        <taxon>Hexapoda</taxon>
        <taxon>Insecta</taxon>
        <taxon>Pterygota</taxon>
        <taxon>Neoptera</taxon>
        <taxon>Endopterygota</taxon>
        <taxon>Diptera</taxon>
        <taxon>Nematocera</taxon>
        <taxon>Culicoidea</taxon>
        <taxon>Culicidae</taxon>
        <taxon>Anophelinae</taxon>
        <taxon>Anopheles</taxon>
        <taxon>culicifacies species complex</taxon>
    </lineage>
</organism>
<reference evidence="4" key="1">
    <citation type="submission" date="2013-09" db="EMBL/GenBank/DDBJ databases">
        <title>The Genome Sequence of Anopheles culicifacies species A.</title>
        <authorList>
            <consortium name="The Broad Institute Genomics Platform"/>
            <person name="Neafsey D.E."/>
            <person name="Besansky N."/>
            <person name="Howell P."/>
            <person name="Walton C."/>
            <person name="Young S.K."/>
            <person name="Zeng Q."/>
            <person name="Gargeya S."/>
            <person name="Fitzgerald M."/>
            <person name="Haas B."/>
            <person name="Abouelleil A."/>
            <person name="Allen A.W."/>
            <person name="Alvarado L."/>
            <person name="Arachchi H.M."/>
            <person name="Berlin A.M."/>
            <person name="Chapman S.B."/>
            <person name="Gainer-Dewar J."/>
            <person name="Goldberg J."/>
            <person name="Griggs A."/>
            <person name="Gujja S."/>
            <person name="Hansen M."/>
            <person name="Howarth C."/>
            <person name="Imamovic A."/>
            <person name="Ireland A."/>
            <person name="Larimer J."/>
            <person name="McCowan C."/>
            <person name="Murphy C."/>
            <person name="Pearson M."/>
            <person name="Poon T.W."/>
            <person name="Priest M."/>
            <person name="Roberts A."/>
            <person name="Saif S."/>
            <person name="Shea T."/>
            <person name="Sisk P."/>
            <person name="Sykes S."/>
            <person name="Wortman J."/>
            <person name="Nusbaum C."/>
            <person name="Birren B."/>
        </authorList>
    </citation>
    <scope>NUCLEOTIDE SEQUENCE [LARGE SCALE GENOMIC DNA]</scope>
    <source>
        <strain evidence="4">A-37</strain>
    </source>
</reference>
<name>A0A182M0N7_9DIPT</name>
<feature type="domain" description="DUF4789" evidence="2">
    <location>
        <begin position="57"/>
        <end position="143"/>
    </location>
</feature>
<dbReference type="EnsemblMetazoa" id="ACUA006584-RA">
    <property type="protein sequence ID" value="ACUA006584-PA"/>
    <property type="gene ID" value="ACUA006584"/>
</dbReference>
<dbReference type="VEuPathDB" id="VectorBase:ACUA006584"/>
<dbReference type="EMBL" id="AXCM01000026">
    <property type="status" value="NOT_ANNOTATED_CDS"/>
    <property type="molecule type" value="Genomic_DNA"/>
</dbReference>
<feature type="chain" id="PRO_5039954868" description="DUF4789 domain-containing protein" evidence="1">
    <location>
        <begin position="24"/>
        <end position="219"/>
    </location>
</feature>
<protein>
    <recommendedName>
        <fullName evidence="2">DUF4789 domain-containing protein</fullName>
    </recommendedName>
</protein>
<reference evidence="3" key="2">
    <citation type="submission" date="2020-05" db="UniProtKB">
        <authorList>
            <consortium name="EnsemblMetazoa"/>
        </authorList>
    </citation>
    <scope>IDENTIFICATION</scope>
    <source>
        <strain evidence="3">A-37</strain>
    </source>
</reference>
<accession>A0A182M0N7</accession>
<evidence type="ECO:0000313" key="4">
    <source>
        <dbReference type="Proteomes" id="UP000075883"/>
    </source>
</evidence>
<evidence type="ECO:0000256" key="1">
    <source>
        <dbReference type="SAM" id="SignalP"/>
    </source>
</evidence>
<dbReference type="PANTHER" id="PTHR21177">
    <property type="entry name" value="IP06524P-RELATED"/>
    <property type="match status" value="1"/>
</dbReference>
<keyword evidence="1" id="KW-0732">Signal</keyword>
<proteinExistence type="predicted"/>
<evidence type="ECO:0000259" key="2">
    <source>
        <dbReference type="Pfam" id="PF16033"/>
    </source>
</evidence>